<organism evidence="2 3">
    <name type="scientific">Lachancea fermentati</name>
    <name type="common">Zygosaccharomyces fermentati</name>
    <dbReference type="NCBI Taxonomy" id="4955"/>
    <lineage>
        <taxon>Eukaryota</taxon>
        <taxon>Fungi</taxon>
        <taxon>Dikarya</taxon>
        <taxon>Ascomycota</taxon>
        <taxon>Saccharomycotina</taxon>
        <taxon>Saccharomycetes</taxon>
        <taxon>Saccharomycetales</taxon>
        <taxon>Saccharomycetaceae</taxon>
        <taxon>Lachancea</taxon>
    </lineage>
</organism>
<dbReference type="STRING" id="4955.A0A1G4MCW7"/>
<proteinExistence type="predicted"/>
<feature type="compositionally biased region" description="Basic residues" evidence="1">
    <location>
        <begin position="156"/>
        <end position="168"/>
    </location>
</feature>
<name>A0A1G4MCW7_LACFM</name>
<accession>A0A1G4MCW7</accession>
<dbReference type="AlphaFoldDB" id="A0A1G4MCW7"/>
<feature type="compositionally biased region" description="Polar residues" evidence="1">
    <location>
        <begin position="172"/>
        <end position="190"/>
    </location>
</feature>
<feature type="compositionally biased region" description="Acidic residues" evidence="1">
    <location>
        <begin position="140"/>
        <end position="149"/>
    </location>
</feature>
<evidence type="ECO:0000313" key="2">
    <source>
        <dbReference type="EMBL" id="SCW01742.1"/>
    </source>
</evidence>
<feature type="compositionally biased region" description="Basic and acidic residues" evidence="1">
    <location>
        <begin position="129"/>
        <end position="139"/>
    </location>
</feature>
<dbReference type="EMBL" id="LT598488">
    <property type="protein sequence ID" value="SCW01742.1"/>
    <property type="molecule type" value="Genomic_DNA"/>
</dbReference>
<keyword evidence="3" id="KW-1185">Reference proteome</keyword>
<gene>
    <name evidence="2" type="ORF">LAFE_0E06260G</name>
</gene>
<protein>
    <submittedName>
        <fullName evidence="2">LAFE_0E06260g1_1</fullName>
    </submittedName>
</protein>
<dbReference type="Proteomes" id="UP000190831">
    <property type="component" value="Chromosome E"/>
</dbReference>
<dbReference type="OrthoDB" id="4036116at2759"/>
<sequence>MSTVSEEKHLYSNIPDGPAVGSAVPLSGESHLGISQNGLKQQKDALRLLRLEFYDENDYKCELIKKRRREILKDSQELKTKIKPMEFESYEDYYLIHNFKRGISASGKVDVDSLRTRATNVYYKRIKRGNVDNQDKNNEDDSSDSEDDELKDKSFRPNRRTTRAQKTKLRNESNVTDTGSESASSENRITSNRIVGDISVDSIIPTESNNSVRRSSRLSQREKEILERRGRREYKSGVDDSFDDKPEILDLYELIVAKIPEPVRRSDWVLPSKYKFIPEKFTPVKHTPEQVKINDLIHNDRIRKVLTRFKGGLAGIKKKDWVTVKASEEDSK</sequence>
<reference evidence="3" key="1">
    <citation type="submission" date="2016-03" db="EMBL/GenBank/DDBJ databases">
        <authorList>
            <person name="Devillers H."/>
        </authorList>
    </citation>
    <scope>NUCLEOTIDE SEQUENCE [LARGE SCALE GENOMIC DNA]</scope>
</reference>
<evidence type="ECO:0000256" key="1">
    <source>
        <dbReference type="SAM" id="MobiDB-lite"/>
    </source>
</evidence>
<dbReference type="OMA" id="PEKQMRT"/>
<evidence type="ECO:0000313" key="3">
    <source>
        <dbReference type="Proteomes" id="UP000190831"/>
    </source>
</evidence>
<feature type="region of interest" description="Disordered" evidence="1">
    <location>
        <begin position="129"/>
        <end position="190"/>
    </location>
</feature>